<feature type="signal peptide" evidence="2">
    <location>
        <begin position="1"/>
        <end position="19"/>
    </location>
</feature>
<evidence type="ECO:0000259" key="3">
    <source>
        <dbReference type="PROSITE" id="PS50060"/>
    </source>
</evidence>
<evidence type="ECO:0000259" key="4">
    <source>
        <dbReference type="PROSITE" id="PS50825"/>
    </source>
</evidence>
<evidence type="ECO:0000256" key="1">
    <source>
        <dbReference type="ARBA" id="ARBA00022737"/>
    </source>
</evidence>
<evidence type="ECO:0000313" key="5">
    <source>
        <dbReference type="EMBL" id="AMD84897.1"/>
    </source>
</evidence>
<dbReference type="Proteomes" id="UP000065822">
    <property type="component" value="Chromosome"/>
</dbReference>
<dbReference type="PROSITE" id="PS50825">
    <property type="entry name" value="HYR"/>
    <property type="match status" value="1"/>
</dbReference>
<dbReference type="EMBL" id="LT906449">
    <property type="protein sequence ID" value="SNV06560.1"/>
    <property type="molecule type" value="Genomic_DNA"/>
</dbReference>
<evidence type="ECO:0000313" key="7">
    <source>
        <dbReference type="Proteomes" id="UP000065822"/>
    </source>
</evidence>
<keyword evidence="7" id="KW-1185">Reference proteome</keyword>
<dbReference type="Pfam" id="PF13585">
    <property type="entry name" value="CHU_C"/>
    <property type="match status" value="1"/>
</dbReference>
<protein>
    <submittedName>
        <fullName evidence="6">Gliding motility-associated C-terminal domain</fullName>
    </submittedName>
    <submittedName>
        <fullName evidence="5">HYR domain protein</fullName>
    </submittedName>
</protein>
<dbReference type="EMBL" id="CP014227">
    <property type="protein sequence ID" value="AMD84897.1"/>
    <property type="molecule type" value="Genomic_DNA"/>
</dbReference>
<evidence type="ECO:0000313" key="6">
    <source>
        <dbReference type="EMBL" id="SNV06560.1"/>
    </source>
</evidence>
<evidence type="ECO:0000256" key="2">
    <source>
        <dbReference type="SAM" id="SignalP"/>
    </source>
</evidence>
<sequence>MKKFFLTIVFIFIATFAMVAQTLNLNGFTAVPTAGVCNSDGKILVTLPNTMGPSGKTLRVRLAVPGEPTERVQDLQIGTTNNKYEFTLLKAGNYTVTVQDLVTANVASKSVPVISSYVAPDFVGNKLNIKGPSCIGSGDDGGLSFQIVAGAKGPFKVKFTKGSTVIYDQTLTKTAGAVLNVNIQGTTAKPIRDGYGYQLTIEDLAGGVANCGEIKTMDITIPGATENVACMEFEKVEENSILQKNTDCKFRLSLQIRRKGSLPIAQLENAIKTSPAKTAVVRRWDKAGNFIGEYDITTTYQNNPVAGGLNKGYSYYTPWIFEEDDTVEFEIKLGKTPIKEKFKLSKGIVNLNDNKVNKLISPDYFFLNVDGIVALEVLDRSNLDPSGNCTRTANTKYLYVDTYKRKIEFNNEYGGKVHFGEYHWESVDNWIKDPTVPGAGYYYEVYKWTGVGDPGWDPNYTSSRMNDPAWVKLNIGSDYTWINKNYANLTNQPEGYYKVRFVSRNAAGVVSCYQPERMRYIKPVAAGIKDPFNGLEINNGAFKGTVSIRKWLGNYMYNYPITVTVDYLDDGKSGTTRPYSFQTSLPFEKTRTETITFPLVREVDNPDVSTIKRFEFGDLPAGEYRITIKDKCGNTATDDFNLDTPMQYTTEKFEVKPGCGVNGSLSYEIAAPRAGTVKNLQMRLLRKNPATGDYDNVSPGYFRLRSGIFSNLQPGDYVFETQAFYYARVKMWRIDDNKENLPYPQNMHWETLDPSTSNNGYTYIRPNDAYTSDPEGNGTIAYHTSKAYFTIRPAGNLDVDVVGTSCSAAAGSGIVAVNIKNPEYIQYPLQFKLLNLATGVEVASSPEYGAGGATSTATGYVFKNVADGNYTVIVKHSCGELPYQKSVLANNYSEPGVRYAFVSPPCGREVKLTFDGSEQLFNIEWFRVETGGSLTSIGTGQSVTDTVDRATTYVVTHSLKDATLCTSGSGTKSVTVTFASDTQPPVITGCPTAPIVDNALTGQCYGKPTWGVVTATDNCGVVTYTQSHKSGERMGIGTHTVVYTFTDAAGNTSTCSFTVTVKSRAINMVVKNDYVDGTGNVINRDLALNENFYYRITYQNQGTEAVTSSTLEVTLPTHANVTIDDSRIDVSGASWLHYKPTFTRTGNTFKFEIPYQTLTAGSNLRTILIPISLKATCADIGKPCMNLLQSSYTMTYEGGNGACKMQDSSTASKTIAISTSSCDRTELACPGETIRLSAIDGFAQYKWYKNNVLQTGASNSRFFDATDPADYKVEKITTCNGVSYTTTEHIKLQNPADVADPIKPQANGGDVCPGDGTWVSHFILCNQPSRNIVVNFTDSTIEWQKLKSGASPSSLNCPNKDDSAWVKEHSNNTYVANTQGHYRLKVTSKTGGCDKYFYFDVFTNSLSGAIVDFGNVTSYQQGFISIRMATAGIQYKYVLKNSAGNVVPQNGQQFVIDDHEYRVPITAPDTYTVEVTSPSLPDSCKVTLIQKIEKNTTLTARAIPKAWKDCNKRTIRFEADGGKNPYEFIIWSVDGVARYSDYTSAPFNSGTVVATIPAGASFVEADVTITQPGKYVFLAKDANTAFAVTPEVDIYPEGFLGYTINKRDILCGSAPNSGQISVTYNTQQNVVSTLYKLDNTGARVQTVGSNSTGYFNNLTEGRYELEIKVTLSSSNTCTYTNPNIYINSIESTLKASAGVAEDISCDTQTPTQYIVHVNNVRGGTGSGYEFSTDNVNYQPSPILRVGSSATSVFVRDSNKCTIEIPISIKPIVPATATITAVQYDCDGKGTFTVTANPAGTYEYQVIKDDGTLSETRTSNVFTLSPGIYSIYIHYTPTTATGTTPNILFNEDFGTGTNTCDSSAVLITCAGNSATLGDNQYMITQQVPSSPNWVSPTPTDASGMANGRYLAINGSSPDNDNGVVYRHIVRDVVVGQELSVSVQLFNLLPSSFIGGTNPNLVVRIYNPGNLTQYVEKSLGEISRSGAWQQKKVTFAGVDVTLSAVLFEIRNIAPASAIGSDLAVDDIQLSQPTKVCKVRAEGVSVKIDNDRAFKVTGTASDEKCGGDGQLRLVVDNPPASLAVEYQLAGTTTWTGITLTAVTPRQGVATITGLPAVANGTIFVRKANDHSCKAEVNYTIKKPDPLTVTATITAPVTCSNPLGTAHFTAMGGARPYTQFSFQPIGGGTPGASNPAVNNEADFNIGAGTYQIEVKDANGCTATATFVVPQPKTLSITVEDLEPCYKGGNSARIQVKVISGNGGYQFSKDGGATFETGTSSTSTFIIYENLTANTYNFVVKDAYGCDASTSYTVDNPFRMQAVQVDPLTCAPNSEATFSVTYSGGKAGTREFLWSNSPTTGFTTSIPTGMSLTQSGNVFSFKTRVEGDYYFKVRYQMDNGDYCEETSNKFEVKVSRPTFTVTPTVENVSCAGGATGKVLINPSSIRGGIPPYTMLFYNGITTTTLSVGDIAGLAVGTYTITLRDSGQCQSAPIGFTITQTAAMVVTATHQGLTCSAAGTQLGSAQVTIQSGGTAPYKVILKKNGVDAETRTAIPAGALQQFNSLDIATYQIVVEDAKGCTYHYDFTVAGEANKIDTRPSANIGCSAATGEIAVSGYNITGSHLSTDAYYFAVYREGMGQLINPTLPTETVPNADGTNDTWYRGGAVVTTTLSGGGQVQASTHTFTGLVPGVKYTFVVFHTSSQCMYRQEASIPVPTQSPLKVNVVGTASTTCINNNDGKVIVHLSDWPTPTPVKYDVYVYPPSNPLVAATPAVTGTLNPTAAPTIGQDFTITGIPAGRYFVLFTDKNGTGCTKGSDDFIIGKSTSSVTVSATVVKQANCKQPASDGLGRIVVDVQGGQAPYKYYYHNMATPVPTGVALDNALTNSTDGVSKDVISGTWMVFVRDSSGCMQQTVTQTVALDPQPSIASATADDACSDRADYPIKLTMTTIGVGQHQYRIDGVTNWQNLDVSVGEFLLPVRLGPQTPPYTIYLRDANGCETSTTVNVYKLMDFDASHDPLIPCGATNTVTIHVNNITGGSGAYKIGISKVVDKGLPTEREIVQVTPGTNVAGTTHNAIVSGGAGNYRISIYDATTFGTSAECARIKDFVVRTPDMPTLELMSVSTPTCYQGTSTIRVKANPASAAPYDFTITPITPGMPMAGVTKAINGNYVIFNNVPTKAASLGGAQYLIKAMTAQSCTTTMSVTVESPEQLVLTPNALTATDYKCEADGSTSNPTLKFDLSALSGGSTPYTRVEFKQGTTVLNQQNFTTGVTEYTYTLPSYVTVATPYHVEVYDANGCSVTSTAVTVSPTLIMSDLTAVQTQALTCAQNETLVVTVSTTTVYNNEPIEYSIAKVGEFAPIQSATLNSLTWTLTLTDPSGYVIRAKNTLTGCEITTSYDVLNPNTLLLEAKDPVRVQCFGGTGSITLELTDTRLSDGDQVANGFNYTIYTLPTGPQYTGTSTGGSIPHGGLPAGKYRVEAEALLSHCKAETTFELVQAEKPIEVFAQETFSVTCDNNRGEIFVRVTGGWAPYKVDIQGGGITGQQIINQDGDGALFTGLMSTGFSGGIQTYTITVTDAWGCSNVSGTTQVGLKYPDTITATVSVTQQPTCKGSSDGIIEVTNVSGGSGRYYYTLVDSNLNASTQTDTRFTDLLPGMYSLEIMDTWGCTFRKDQIEIKEPEAITVSITNSMLLVCHKDKDAWVDYEIKGGRPPYDVQIVHKGTNVALYTKTGVASGTTERVPGLAAGEYEFIVKDSSRGGGCTMSPTYEFVVQSAPDLEATTEQGYNCDNNEFSTWIEVRFKDPVDFNKITYKLNGGPAQTFSRNNGISAGYIDQNRFDRSIATQTLEIIYSDVHSVTGATKVCNHTLTKPVTVEEIYQLSNIVKSPTTQINTLVVEGVGGKKPYYYTFNGDDHDTNNVYELKKTDPDFTDPVNGKKYKLIDVLVRDTAGCTITKTFKEEYFDIFIPNYFTPNGDGTFDTWTPRNVEKFPFIKTYIYDRYGRRIKTLSQGEAWDGNYEGKPMPTGDYWYIIELNDEFDDRTFNGHFTLYR</sequence>
<feature type="domain" description="HYR" evidence="4">
    <location>
        <begin position="980"/>
        <end position="1063"/>
    </location>
</feature>
<dbReference type="Pfam" id="PF02494">
    <property type="entry name" value="HYR"/>
    <property type="match status" value="1"/>
</dbReference>
<dbReference type="Gene3D" id="2.60.40.10">
    <property type="entry name" value="Immunoglobulins"/>
    <property type="match status" value="1"/>
</dbReference>
<feature type="chain" id="PRO_5043701899" evidence="2">
    <location>
        <begin position="20"/>
        <end position="4043"/>
    </location>
</feature>
<dbReference type="InterPro" id="IPR000998">
    <property type="entry name" value="MAM_dom"/>
</dbReference>
<evidence type="ECO:0000313" key="8">
    <source>
        <dbReference type="Proteomes" id="UP000215539"/>
    </source>
</evidence>
<dbReference type="PROSITE" id="PS50060">
    <property type="entry name" value="MAM_2"/>
    <property type="match status" value="1"/>
</dbReference>
<keyword evidence="1" id="KW-0677">Repeat</keyword>
<dbReference type="Proteomes" id="UP000215539">
    <property type="component" value="Chromosome 1"/>
</dbReference>
<dbReference type="InterPro" id="IPR013783">
    <property type="entry name" value="Ig-like_fold"/>
</dbReference>
<dbReference type="GO" id="GO:0016020">
    <property type="term" value="C:membrane"/>
    <property type="evidence" value="ECO:0007669"/>
    <property type="project" value="InterPro"/>
</dbReference>
<dbReference type="Pfam" id="PF13573">
    <property type="entry name" value="SprB"/>
    <property type="match status" value="2"/>
</dbReference>
<proteinExistence type="predicted"/>
<dbReference type="NCBIfam" id="TIGR04131">
    <property type="entry name" value="Bac_Flav_CTERM"/>
    <property type="match status" value="1"/>
</dbReference>
<feature type="domain" description="MAM" evidence="3">
    <location>
        <begin position="1857"/>
        <end position="2036"/>
    </location>
</feature>
<reference evidence="6 8" key="2">
    <citation type="submission" date="2017-06" db="EMBL/GenBank/DDBJ databases">
        <authorList>
            <consortium name="Pathogen Informatics"/>
        </authorList>
    </citation>
    <scope>NUCLEOTIDE SEQUENCE [LARGE SCALE GENOMIC DNA]</scope>
    <source>
        <strain evidence="6 8">NCTC12947</strain>
    </source>
</reference>
<name>A0AAX2GYW8_9FLAO</name>
<dbReference type="KEGG" id="chg:AXF12_04810"/>
<dbReference type="RefSeq" id="WP_066428805.1">
    <property type="nucleotide sequence ID" value="NZ_CP014227.1"/>
</dbReference>
<accession>A0AAX2GYW8</accession>
<dbReference type="InterPro" id="IPR025667">
    <property type="entry name" value="SprB_repeat"/>
</dbReference>
<gene>
    <name evidence="5" type="ORF">AXF12_04810</name>
    <name evidence="6" type="ORF">SAMEA44541418_00764</name>
</gene>
<organism evidence="6 8">
    <name type="scientific">Capnocytophaga haemolytica</name>
    <dbReference type="NCBI Taxonomy" id="45243"/>
    <lineage>
        <taxon>Bacteria</taxon>
        <taxon>Pseudomonadati</taxon>
        <taxon>Bacteroidota</taxon>
        <taxon>Flavobacteriia</taxon>
        <taxon>Flavobacteriales</taxon>
        <taxon>Flavobacteriaceae</taxon>
        <taxon>Capnocytophaga</taxon>
    </lineage>
</organism>
<reference evidence="5 7" key="1">
    <citation type="submission" date="2016-02" db="EMBL/GenBank/DDBJ databases">
        <authorList>
            <person name="Holder M.E."/>
            <person name="Ajami N.J."/>
            <person name="Petrosino J.F."/>
        </authorList>
    </citation>
    <scope>NUCLEOTIDE SEQUENCE [LARGE SCALE GENOMIC DNA]</scope>
    <source>
        <strain evidence="5 7">CCUG 32990</strain>
    </source>
</reference>
<dbReference type="InterPro" id="IPR003410">
    <property type="entry name" value="HYR_dom"/>
</dbReference>
<keyword evidence="2" id="KW-0732">Signal</keyword>
<dbReference type="InterPro" id="IPR026341">
    <property type="entry name" value="T9SS_type_B"/>
</dbReference>